<evidence type="ECO:0008006" key="3">
    <source>
        <dbReference type="Google" id="ProtNLM"/>
    </source>
</evidence>
<evidence type="ECO:0000313" key="2">
    <source>
        <dbReference type="Proteomes" id="UP000717328"/>
    </source>
</evidence>
<evidence type="ECO:0000313" key="1">
    <source>
        <dbReference type="EMBL" id="KAG5638552.1"/>
    </source>
</evidence>
<dbReference type="AlphaFoldDB" id="A0A9P7FTZ4"/>
<keyword evidence="2" id="KW-1185">Reference proteome</keyword>
<accession>A0A9P7FTZ4</accession>
<comment type="caution">
    <text evidence="1">The sequence shown here is derived from an EMBL/GenBank/DDBJ whole genome shotgun (WGS) entry which is preliminary data.</text>
</comment>
<dbReference type="Proteomes" id="UP000717328">
    <property type="component" value="Unassembled WGS sequence"/>
</dbReference>
<organism evidence="1 2">
    <name type="scientific">Sphagnurus paluster</name>
    <dbReference type="NCBI Taxonomy" id="117069"/>
    <lineage>
        <taxon>Eukaryota</taxon>
        <taxon>Fungi</taxon>
        <taxon>Dikarya</taxon>
        <taxon>Basidiomycota</taxon>
        <taxon>Agaricomycotina</taxon>
        <taxon>Agaricomycetes</taxon>
        <taxon>Agaricomycetidae</taxon>
        <taxon>Agaricales</taxon>
        <taxon>Tricholomatineae</taxon>
        <taxon>Lyophyllaceae</taxon>
        <taxon>Sphagnurus</taxon>
    </lineage>
</organism>
<sequence>MAEVIQYSHEDSQSTTIIISKSDAIIHNVPKEIMQEIFIHCLTNDRSANRRIAPLLLCQVCSAWRRLALSSPKLWDTLSLGRSTYLEDWEVEAAMRTLANAKTLWFKASRERPFSYSLILHPKATAHSPGSHILPLHSQIRTLDLELKDDFQLVDYADMQRGNMPLLESLRISISMGLFVTPLALGPVKKYPSFKAAARLRKLALSIPTLRFKSAITSFPWSQLTHLAIGKTLTLNCWHTIVRECLQLREFIGEFSLLPDNFIFPPEYNNRPMILTHLRNLTLLFSHYGPLQPILEGLEFPALTALHIGCGDPSPHSSIILGVAEPLENIRTLSQLSELTLRLVDLTTDQLIDILLITTNLISLEIDCLIELDILLQALYVSEGTDTQSAFLPLLQRFSLTIHDRSVASFTSTQLFKTVQSRCKPQSTTSGIGSRPVYPISCLRHISVSVFDLHDDVLTEVQAVLEPLKAQGLNVHVSNTSSMEWAVLNSFQLFSRWVMWEHE</sequence>
<name>A0A9P7FTZ4_9AGAR</name>
<reference evidence="1" key="2">
    <citation type="submission" date="2021-10" db="EMBL/GenBank/DDBJ databases">
        <title>Phylogenomics reveals ancestral predisposition of the termite-cultivated fungus Termitomyces towards a domesticated lifestyle.</title>
        <authorList>
            <person name="Auxier B."/>
            <person name="Grum-Grzhimaylo A."/>
            <person name="Cardenas M.E."/>
            <person name="Lodge J.D."/>
            <person name="Laessoe T."/>
            <person name="Pedersen O."/>
            <person name="Smith M.E."/>
            <person name="Kuyper T.W."/>
            <person name="Franco-Molano E.A."/>
            <person name="Baroni T.J."/>
            <person name="Aanen D.K."/>
        </authorList>
    </citation>
    <scope>NUCLEOTIDE SEQUENCE</scope>
    <source>
        <strain evidence="1">D49</strain>
    </source>
</reference>
<gene>
    <name evidence="1" type="ORF">H0H81_011898</name>
</gene>
<reference evidence="1" key="1">
    <citation type="submission" date="2021-02" db="EMBL/GenBank/DDBJ databases">
        <authorList>
            <person name="Nieuwenhuis M."/>
            <person name="Van De Peppel L.J.J."/>
        </authorList>
    </citation>
    <scope>NUCLEOTIDE SEQUENCE</scope>
    <source>
        <strain evidence="1">D49</strain>
    </source>
</reference>
<protein>
    <recommendedName>
        <fullName evidence="3">F-box domain-containing protein</fullName>
    </recommendedName>
</protein>
<dbReference type="OrthoDB" id="2269034at2759"/>
<proteinExistence type="predicted"/>
<dbReference type="EMBL" id="JABCKI010005756">
    <property type="protein sequence ID" value="KAG5638552.1"/>
    <property type="molecule type" value="Genomic_DNA"/>
</dbReference>